<dbReference type="Gene3D" id="3.40.30.10">
    <property type="entry name" value="Glutaredoxin"/>
    <property type="match status" value="1"/>
</dbReference>
<dbReference type="RefSeq" id="WP_118485217.1">
    <property type="nucleotide sequence ID" value="NZ_CAUELD010000079.1"/>
</dbReference>
<dbReference type="PANTHER" id="PTHR43110:SF1">
    <property type="entry name" value="THIOL PEROXIDASE"/>
    <property type="match status" value="1"/>
</dbReference>
<protein>
    <recommendedName>
        <fullName evidence="6">Thiol peroxidase</fullName>
        <shortName evidence="6">Tpx</shortName>
        <ecNumber evidence="6">1.11.1.24</ecNumber>
    </recommendedName>
    <alternativeName>
        <fullName evidence="6">Peroxiredoxin tpx</fullName>
        <shortName evidence="6">Prx</shortName>
    </alternativeName>
    <alternativeName>
        <fullName evidence="6">Thioredoxin peroxidase</fullName>
    </alternativeName>
    <alternativeName>
        <fullName evidence="6">Thioredoxin-dependent peroxiredoxin</fullName>
    </alternativeName>
</protein>
<dbReference type="InterPro" id="IPR036249">
    <property type="entry name" value="Thioredoxin-like_sf"/>
</dbReference>
<comment type="function">
    <text evidence="6">Thiol-specific peroxidase that catalyzes the reduction of hydrogen peroxide and organic hydroperoxides to water and alcohols, respectively. Plays a role in cell protection against oxidative stress by detoxifying peroxides.</text>
</comment>
<evidence type="ECO:0000259" key="8">
    <source>
        <dbReference type="PROSITE" id="PS51352"/>
    </source>
</evidence>
<keyword evidence="3 6" id="KW-0560">Oxidoreductase</keyword>
<dbReference type="PROSITE" id="PS01265">
    <property type="entry name" value="TPX"/>
    <property type="match status" value="1"/>
</dbReference>
<dbReference type="EC" id="1.11.1.24" evidence="6"/>
<dbReference type="NCBIfam" id="NF001808">
    <property type="entry name" value="PRK00522.1"/>
    <property type="match status" value="1"/>
</dbReference>
<keyword evidence="1 6" id="KW-0575">Peroxidase</keyword>
<dbReference type="InterPro" id="IPR013766">
    <property type="entry name" value="Thioredoxin_domain"/>
</dbReference>
<evidence type="ECO:0000256" key="2">
    <source>
        <dbReference type="ARBA" id="ARBA00022862"/>
    </source>
</evidence>
<dbReference type="CDD" id="cd03014">
    <property type="entry name" value="PRX_Atyp2cys"/>
    <property type="match status" value="1"/>
</dbReference>
<comment type="miscellaneous">
    <text evidence="6">The active site is a conserved redox-active cysteine residue, the peroxidatic cysteine (C(P)), which makes the nucleophilic attack on the peroxide substrate. The peroxide oxidizes the C(P)-SH to cysteine sulfenic acid (C(P)-SOH), which then reacts with another cysteine residue, the resolving cysteine (C(R)), to form a disulfide bridge. The disulfide is subsequently reduced by an appropriate electron donor to complete the catalytic cycle. In this atypical 2-Cys peroxiredoxin, C(R) is present in the same subunit to form an intramolecular disulfide. The disulfide is subsequently reduced by thioredoxin.</text>
</comment>
<dbReference type="HAMAP" id="MF_00269">
    <property type="entry name" value="Tpx"/>
    <property type="match status" value="1"/>
</dbReference>
<comment type="subunit">
    <text evidence="6">Homodimer.</text>
</comment>
<dbReference type="Proteomes" id="UP000285864">
    <property type="component" value="Unassembled WGS sequence"/>
</dbReference>
<feature type="disulfide bond" description="Redox-active" evidence="6">
    <location>
        <begin position="92"/>
        <end position="126"/>
    </location>
</feature>
<gene>
    <name evidence="6" type="primary">tpx</name>
    <name evidence="9" type="ORF">DWY20_13350</name>
</gene>
<evidence type="ECO:0000256" key="5">
    <source>
        <dbReference type="ARBA" id="ARBA00023284"/>
    </source>
</evidence>
<keyword evidence="5 6" id="KW-0676">Redox-active center</keyword>
<evidence type="ECO:0000313" key="9">
    <source>
        <dbReference type="EMBL" id="RGR91860.1"/>
    </source>
</evidence>
<evidence type="ECO:0000256" key="3">
    <source>
        <dbReference type="ARBA" id="ARBA00023002"/>
    </source>
</evidence>
<comment type="catalytic activity">
    <reaction evidence="6">
        <text>a hydroperoxide + [thioredoxin]-dithiol = an alcohol + [thioredoxin]-disulfide + H2O</text>
        <dbReference type="Rhea" id="RHEA:62620"/>
        <dbReference type="Rhea" id="RHEA-COMP:10698"/>
        <dbReference type="Rhea" id="RHEA-COMP:10700"/>
        <dbReference type="ChEBI" id="CHEBI:15377"/>
        <dbReference type="ChEBI" id="CHEBI:29950"/>
        <dbReference type="ChEBI" id="CHEBI:30879"/>
        <dbReference type="ChEBI" id="CHEBI:35924"/>
        <dbReference type="ChEBI" id="CHEBI:50058"/>
        <dbReference type="EC" id="1.11.1.24"/>
    </reaction>
</comment>
<name>A0A412GAL1_9BACT</name>
<dbReference type="PANTHER" id="PTHR43110">
    <property type="entry name" value="THIOL PEROXIDASE"/>
    <property type="match status" value="1"/>
</dbReference>
<evidence type="ECO:0000256" key="6">
    <source>
        <dbReference type="HAMAP-Rule" id="MF_00269"/>
    </source>
</evidence>
<keyword evidence="4 6" id="KW-1015">Disulfide bond</keyword>
<dbReference type="InterPro" id="IPR013740">
    <property type="entry name" value="Redoxin"/>
</dbReference>
<dbReference type="SUPFAM" id="SSF52833">
    <property type="entry name" value="Thioredoxin-like"/>
    <property type="match status" value="1"/>
</dbReference>
<feature type="active site" description="Cysteine sulfenic acid (-SOH) intermediate" evidence="6">
    <location>
        <position position="92"/>
    </location>
</feature>
<keyword evidence="2 6" id="KW-0049">Antioxidant</keyword>
<keyword evidence="7" id="KW-0732">Signal</keyword>
<comment type="caution">
    <text evidence="9">The sequence shown here is derived from an EMBL/GenBank/DDBJ whole genome shotgun (WGS) entry which is preliminary data.</text>
</comment>
<dbReference type="AlphaFoldDB" id="A0A412GAL1"/>
<evidence type="ECO:0000256" key="7">
    <source>
        <dbReference type="SAM" id="SignalP"/>
    </source>
</evidence>
<organism evidence="9 10">
    <name type="scientific">Phocaeicola coprocola</name>
    <dbReference type="NCBI Taxonomy" id="310298"/>
    <lineage>
        <taxon>Bacteria</taxon>
        <taxon>Pseudomonadati</taxon>
        <taxon>Bacteroidota</taxon>
        <taxon>Bacteroidia</taxon>
        <taxon>Bacteroidales</taxon>
        <taxon>Bacteroidaceae</taxon>
        <taxon>Phocaeicola</taxon>
    </lineage>
</organism>
<comment type="similarity">
    <text evidence="6">Belongs to the peroxiredoxin family. Tpx subfamily.</text>
</comment>
<proteinExistence type="inferred from homology"/>
<evidence type="ECO:0000313" key="10">
    <source>
        <dbReference type="Proteomes" id="UP000285864"/>
    </source>
</evidence>
<feature type="signal peptide" evidence="7">
    <location>
        <begin position="1"/>
        <end position="25"/>
    </location>
</feature>
<evidence type="ECO:0000256" key="1">
    <source>
        <dbReference type="ARBA" id="ARBA00022559"/>
    </source>
</evidence>
<dbReference type="InterPro" id="IPR050455">
    <property type="entry name" value="Tpx_Peroxidase_subfamily"/>
</dbReference>
<keyword evidence="10" id="KW-1185">Reference proteome</keyword>
<feature type="domain" description="Thioredoxin" evidence="8">
    <location>
        <begin position="50"/>
        <end position="200"/>
    </location>
</feature>
<reference evidence="9 10" key="1">
    <citation type="submission" date="2018-08" db="EMBL/GenBank/DDBJ databases">
        <title>A genome reference for cultivated species of the human gut microbiota.</title>
        <authorList>
            <person name="Zou Y."/>
            <person name="Xue W."/>
            <person name="Luo G."/>
        </authorList>
    </citation>
    <scope>NUCLEOTIDE SEQUENCE [LARGE SCALE GENOMIC DNA]</scope>
    <source>
        <strain evidence="9 10">AF24-2</strain>
    </source>
</reference>
<accession>A0A412GAL1</accession>
<evidence type="ECO:0000256" key="4">
    <source>
        <dbReference type="ARBA" id="ARBA00023157"/>
    </source>
</evidence>
<dbReference type="EMBL" id="QRUU01000082">
    <property type="protein sequence ID" value="RGR91860.1"/>
    <property type="molecule type" value="Genomic_DNA"/>
</dbReference>
<sequence length="200" mass="21658">MKTTKFILCMGALLTLNLAPIHAIAGNAGIENGETVICRGQESHTSGPMVQIGVDAPDFQATNAEMKEVSLSSFKGKRVILNIFPSLDTPTCAMSVRQFNARASELENTVVLCISMDLPFAQSRFCTVEGLENVIPLSVFRSHDFVQGYGIQLADGPLRGLTARAVIVINENGKVRYTQLVKEVSNEPNYEAALQAANKL</sequence>
<feature type="chain" id="PRO_5019144867" description="Thiol peroxidase" evidence="7">
    <location>
        <begin position="26"/>
        <end position="200"/>
    </location>
</feature>
<dbReference type="PROSITE" id="PS51352">
    <property type="entry name" value="THIOREDOXIN_2"/>
    <property type="match status" value="1"/>
</dbReference>
<dbReference type="GO" id="GO:0008379">
    <property type="term" value="F:thioredoxin peroxidase activity"/>
    <property type="evidence" value="ECO:0007669"/>
    <property type="project" value="UniProtKB-UniRule"/>
</dbReference>
<dbReference type="Pfam" id="PF08534">
    <property type="entry name" value="Redoxin"/>
    <property type="match status" value="1"/>
</dbReference>
<dbReference type="InterPro" id="IPR002065">
    <property type="entry name" value="TPX"/>
</dbReference>
<dbReference type="InterPro" id="IPR018219">
    <property type="entry name" value="Tpx_CS"/>
</dbReference>